<proteinExistence type="predicted"/>
<reference evidence="2 3" key="1">
    <citation type="submission" date="2024-03" db="EMBL/GenBank/DDBJ databases">
        <authorList>
            <person name="Brejova B."/>
        </authorList>
    </citation>
    <scope>NUCLEOTIDE SEQUENCE [LARGE SCALE GENOMIC DNA]</scope>
    <source>
        <strain evidence="2 3">CBS 14171</strain>
    </source>
</reference>
<dbReference type="InterPro" id="IPR050403">
    <property type="entry name" value="Myosin_RLC"/>
</dbReference>
<evidence type="ECO:0008006" key="4">
    <source>
        <dbReference type="Google" id="ProtNLM"/>
    </source>
</evidence>
<evidence type="ECO:0000313" key="3">
    <source>
        <dbReference type="Proteomes" id="UP001497383"/>
    </source>
</evidence>
<keyword evidence="3" id="KW-1185">Reference proteome</keyword>
<accession>A0ABP0ZTC2</accession>
<dbReference type="Proteomes" id="UP001497383">
    <property type="component" value="Chromosome 7"/>
</dbReference>
<protein>
    <recommendedName>
        <fullName evidence="4">EF-hand domain-containing protein</fullName>
    </recommendedName>
</protein>
<name>A0ABP0ZTC2_9ASCO</name>
<dbReference type="EMBL" id="OZ022411">
    <property type="protein sequence ID" value="CAK9441739.1"/>
    <property type="molecule type" value="Genomic_DNA"/>
</dbReference>
<evidence type="ECO:0000313" key="2">
    <source>
        <dbReference type="EMBL" id="CAK9441739.1"/>
    </source>
</evidence>
<dbReference type="SUPFAM" id="SSF47473">
    <property type="entry name" value="EF-hand"/>
    <property type="match status" value="1"/>
</dbReference>
<keyword evidence="1" id="KW-0677">Repeat</keyword>
<organism evidence="2 3">
    <name type="scientific">Lodderomyces beijingensis</name>
    <dbReference type="NCBI Taxonomy" id="1775926"/>
    <lineage>
        <taxon>Eukaryota</taxon>
        <taxon>Fungi</taxon>
        <taxon>Dikarya</taxon>
        <taxon>Ascomycota</taxon>
        <taxon>Saccharomycotina</taxon>
        <taxon>Pichiomycetes</taxon>
        <taxon>Debaryomycetaceae</taxon>
        <taxon>Candida/Lodderomyces clade</taxon>
        <taxon>Lodderomyces</taxon>
    </lineage>
</organism>
<gene>
    <name evidence="2" type="ORF">LODBEIA_P56070</name>
</gene>
<dbReference type="PANTHER" id="PTHR23049">
    <property type="entry name" value="MYOSIN REGULATORY LIGHT CHAIN 2"/>
    <property type="match status" value="1"/>
</dbReference>
<dbReference type="RefSeq" id="XP_066832545.1">
    <property type="nucleotide sequence ID" value="XM_066975958.1"/>
</dbReference>
<dbReference type="GeneID" id="92210803"/>
<dbReference type="InterPro" id="IPR011992">
    <property type="entry name" value="EF-hand-dom_pair"/>
</dbReference>
<sequence length="171" mass="18920">MSYLSSVSAAKRTQIKNAFTLIDGESRDSNITLEDLKQVYTTVGLARPSDSELKAMMTIDGVDHSETGIKFAQFSAMMAKEMSQLEEASLLYTALQAYSLSDDQKVAKDDLQIDMEKLKDACCSANVGAFGEEPKYLSRQSFNKLTKGFVSENIDGKPIFLASKWLDAYLN</sequence>
<evidence type="ECO:0000256" key="1">
    <source>
        <dbReference type="ARBA" id="ARBA00022737"/>
    </source>
</evidence>
<dbReference type="Gene3D" id="1.10.238.10">
    <property type="entry name" value="EF-hand"/>
    <property type="match status" value="1"/>
</dbReference>